<proteinExistence type="inferred from homology"/>
<keyword evidence="6" id="KW-1185">Reference proteome</keyword>
<dbReference type="PANTHER" id="PTHR43245:SF51">
    <property type="entry name" value="SHORT CHAIN DEHYDROGENASE_REDUCTASE FAMILY 42E, MEMBER 2"/>
    <property type="match status" value="1"/>
</dbReference>
<comment type="caution">
    <text evidence="5">The sequence shown here is derived from an EMBL/GenBank/DDBJ whole genome shotgun (WGS) entry which is preliminary data.</text>
</comment>
<keyword evidence="3" id="KW-0472">Membrane</keyword>
<keyword evidence="3" id="KW-0812">Transmembrane</keyword>
<keyword evidence="3" id="KW-1133">Transmembrane helix</keyword>
<name>A0A150GB91_GONPE</name>
<dbReference type="InterPro" id="IPR002225">
    <property type="entry name" value="3Beta_OHSteriod_DH/Estase"/>
</dbReference>
<reference evidence="6" key="1">
    <citation type="journal article" date="2016" name="Nat. Commun.">
        <title>The Gonium pectorale genome demonstrates co-option of cell cycle regulation during the evolution of multicellularity.</title>
        <authorList>
            <person name="Hanschen E.R."/>
            <person name="Marriage T.N."/>
            <person name="Ferris P.J."/>
            <person name="Hamaji T."/>
            <person name="Toyoda A."/>
            <person name="Fujiyama A."/>
            <person name="Neme R."/>
            <person name="Noguchi H."/>
            <person name="Minakuchi Y."/>
            <person name="Suzuki M."/>
            <person name="Kawai-Toyooka H."/>
            <person name="Smith D.R."/>
            <person name="Sparks H."/>
            <person name="Anderson J."/>
            <person name="Bakaric R."/>
            <person name="Luria V."/>
            <person name="Karger A."/>
            <person name="Kirschner M.W."/>
            <person name="Durand P.M."/>
            <person name="Michod R.E."/>
            <person name="Nozaki H."/>
            <person name="Olson B.J."/>
        </authorList>
    </citation>
    <scope>NUCLEOTIDE SEQUENCE [LARGE SCALE GENOMIC DNA]</scope>
    <source>
        <strain evidence="6">NIES-2863</strain>
    </source>
</reference>
<feature type="transmembrane region" description="Helical" evidence="3">
    <location>
        <begin position="6"/>
        <end position="25"/>
    </location>
</feature>
<dbReference type="GO" id="GO:0016616">
    <property type="term" value="F:oxidoreductase activity, acting on the CH-OH group of donors, NAD or NADP as acceptor"/>
    <property type="evidence" value="ECO:0007669"/>
    <property type="project" value="InterPro"/>
</dbReference>
<dbReference type="STRING" id="33097.A0A150GB91"/>
<dbReference type="Gene3D" id="3.40.50.720">
    <property type="entry name" value="NAD(P)-binding Rossmann-like Domain"/>
    <property type="match status" value="1"/>
</dbReference>
<dbReference type="SUPFAM" id="SSF51735">
    <property type="entry name" value="NAD(P)-binding Rossmann-fold domains"/>
    <property type="match status" value="1"/>
</dbReference>
<evidence type="ECO:0000256" key="2">
    <source>
        <dbReference type="ARBA" id="ARBA00023002"/>
    </source>
</evidence>
<evidence type="ECO:0000313" key="5">
    <source>
        <dbReference type="EMBL" id="KXZ47088.1"/>
    </source>
</evidence>
<dbReference type="GO" id="GO:0006694">
    <property type="term" value="P:steroid biosynthetic process"/>
    <property type="evidence" value="ECO:0007669"/>
    <property type="project" value="InterPro"/>
</dbReference>
<dbReference type="EMBL" id="LSYV01000039">
    <property type="protein sequence ID" value="KXZ47088.1"/>
    <property type="molecule type" value="Genomic_DNA"/>
</dbReference>
<feature type="domain" description="3-beta hydroxysteroid dehydrogenase/isomerase" evidence="4">
    <location>
        <begin position="54"/>
        <end position="301"/>
    </location>
</feature>
<dbReference type="AlphaFoldDB" id="A0A150GB91"/>
<dbReference type="OrthoDB" id="10058185at2759"/>
<evidence type="ECO:0000256" key="3">
    <source>
        <dbReference type="SAM" id="Phobius"/>
    </source>
</evidence>
<evidence type="ECO:0000313" key="6">
    <source>
        <dbReference type="Proteomes" id="UP000075714"/>
    </source>
</evidence>
<sequence length="434" mass="46817">MDTVVTICALVAAIIIKGLLFLFYTKQAEKKGPKKKQIYEIVQKGRQTGAKRVLVTGGCGFLGSCIVRQLEERLGPKVDIVVLDTAVHTKFGPMLPDVTFISGDICTYTHVQMATAGVECVVHTAGLVGDCRTTESAFTAVNEQGTRNVVEACLERDVRVLVYTSSVSVLFSASAAKNSGGGGLLEPALETAKPLSAEDLNGGYARSKAAAERLVLAANSHVLHTIALRPGGVYGHNDPNLMTYIMAGRDFSGPGDVRVPFVWVEDAARGHVDAVEQLLFPRPDAPRIHGRAYHLCHDPVRDPFTYQEMLGGSPTAQSAFGPRHASVKAKEAAAGVQDPPPAGLNAYGRRLNKKLSYKLVRVLALVNYWVAQRLGIVLIDPAFTPQNMHYAANHCPCDVTDARELLGWEPTPWRVVAKKLGEEWAADKGKVKAA</sequence>
<dbReference type="Pfam" id="PF01073">
    <property type="entry name" value="3Beta_HSD"/>
    <property type="match status" value="1"/>
</dbReference>
<protein>
    <recommendedName>
        <fullName evidence="4">3-beta hydroxysteroid dehydrogenase/isomerase domain-containing protein</fullName>
    </recommendedName>
</protein>
<dbReference type="Proteomes" id="UP000075714">
    <property type="component" value="Unassembled WGS sequence"/>
</dbReference>
<comment type="similarity">
    <text evidence="1">Belongs to the 3-beta-HSD family.</text>
</comment>
<organism evidence="5 6">
    <name type="scientific">Gonium pectorale</name>
    <name type="common">Green alga</name>
    <dbReference type="NCBI Taxonomy" id="33097"/>
    <lineage>
        <taxon>Eukaryota</taxon>
        <taxon>Viridiplantae</taxon>
        <taxon>Chlorophyta</taxon>
        <taxon>core chlorophytes</taxon>
        <taxon>Chlorophyceae</taxon>
        <taxon>CS clade</taxon>
        <taxon>Chlamydomonadales</taxon>
        <taxon>Volvocaceae</taxon>
        <taxon>Gonium</taxon>
    </lineage>
</organism>
<evidence type="ECO:0000256" key="1">
    <source>
        <dbReference type="ARBA" id="ARBA00009219"/>
    </source>
</evidence>
<keyword evidence="2" id="KW-0560">Oxidoreductase</keyword>
<accession>A0A150GB91</accession>
<evidence type="ECO:0000259" key="4">
    <source>
        <dbReference type="Pfam" id="PF01073"/>
    </source>
</evidence>
<gene>
    <name evidence="5" type="ORF">GPECTOR_38g325</name>
</gene>
<dbReference type="PANTHER" id="PTHR43245">
    <property type="entry name" value="BIFUNCTIONAL POLYMYXIN RESISTANCE PROTEIN ARNA"/>
    <property type="match status" value="1"/>
</dbReference>
<dbReference type="InterPro" id="IPR050177">
    <property type="entry name" value="Lipid_A_modif_metabolic_enz"/>
</dbReference>
<dbReference type="InterPro" id="IPR036291">
    <property type="entry name" value="NAD(P)-bd_dom_sf"/>
</dbReference>